<proteinExistence type="predicted"/>
<accession>A0A0N9WSC2</accession>
<name>A0A0N9WSC2_PSEFL</name>
<evidence type="ECO:0000313" key="2">
    <source>
        <dbReference type="EMBL" id="ALI05384.1"/>
    </source>
</evidence>
<dbReference type="Proteomes" id="UP000059425">
    <property type="component" value="Chromosome"/>
</dbReference>
<dbReference type="AlphaFoldDB" id="A0A0N9WSC2"/>
<reference evidence="2 3" key="2">
    <citation type="journal article" date="2018" name="Nature">
        <title>Mutant phenotypes for thousands of bacterial genes of unknown function.</title>
        <authorList>
            <person name="Price M.N."/>
            <person name="Wetmore K.M."/>
            <person name="Waters R.J."/>
            <person name="Callaghan M."/>
            <person name="Ray J."/>
            <person name="Liu H."/>
            <person name="Kuehl J.V."/>
            <person name="Melnyk R.A."/>
            <person name="Lamson J.S."/>
            <person name="Suh Y."/>
            <person name="Carlson H.K."/>
            <person name="Esquivel Z."/>
            <person name="Sadeeshkumar H."/>
            <person name="Chakraborty R."/>
            <person name="Zane G.M."/>
            <person name="Rubin B.E."/>
            <person name="Wall J.D."/>
            <person name="Visel A."/>
            <person name="Bristow J."/>
            <person name="Blow M.J."/>
            <person name="Arkin A.P."/>
            <person name="Deutschbauer A.M."/>
        </authorList>
    </citation>
    <scope>NUCLEOTIDE SEQUENCE [LARGE SCALE GENOMIC DNA]</scope>
    <source>
        <strain evidence="2 3">FW300-N2C3</strain>
    </source>
</reference>
<reference evidence="3" key="1">
    <citation type="submission" date="2015-09" db="EMBL/GenBank/DDBJ databases">
        <title>Whole genome sequence of Pseudomonas fluorescens FW300-N2C3.</title>
        <authorList>
            <person name="Ray J."/>
            <person name="Melnyk R."/>
            <person name="Deutschbauer A."/>
        </authorList>
    </citation>
    <scope>NUCLEOTIDE SEQUENCE [LARGE SCALE GENOMIC DNA]</scope>
    <source>
        <strain evidence="3">FW300-N2C3</strain>
    </source>
</reference>
<dbReference type="OrthoDB" id="8906291at2"/>
<protein>
    <submittedName>
        <fullName evidence="2">Uncharacterized protein</fullName>
    </submittedName>
</protein>
<dbReference type="EMBL" id="CP012831">
    <property type="protein sequence ID" value="ALI05384.1"/>
    <property type="molecule type" value="Genomic_DNA"/>
</dbReference>
<keyword evidence="1" id="KW-0812">Transmembrane</keyword>
<feature type="transmembrane region" description="Helical" evidence="1">
    <location>
        <begin position="12"/>
        <end position="37"/>
    </location>
</feature>
<keyword evidence="1" id="KW-1133">Transmembrane helix</keyword>
<gene>
    <name evidence="2" type="ORF">AO356_00845</name>
</gene>
<dbReference type="RefSeq" id="WP_060738170.1">
    <property type="nucleotide sequence ID" value="NZ_CP012831.1"/>
</dbReference>
<sequence>MSLYKKRKQKSATVAILWILLTLALVVGVVYGIYWSFNQDKIDKVTLCPSSGAKGEYVVLIDNTSPFPFTQKAALAKRLQNMILNEVPEGTLVTVFLLGEDYQHNSDPVFVMCNPGQWGDKNKFTNTQKFVDKDFNEKFAKPLDAVVRKIPLDVRAKTSPIFEMLQLASLHGFNHLNAQGEKHLIIYSDMAANMPRFSMYKNAQLSYKDFAKSAYGQEAVAPALMDVSVTINMLAAESSVTPYNKRAEFWAQYFSANGASLDRVNPMEGL</sequence>
<evidence type="ECO:0000313" key="3">
    <source>
        <dbReference type="Proteomes" id="UP000059425"/>
    </source>
</evidence>
<evidence type="ECO:0000256" key="1">
    <source>
        <dbReference type="SAM" id="Phobius"/>
    </source>
</evidence>
<organism evidence="2 3">
    <name type="scientific">Pseudomonas fluorescens</name>
    <dbReference type="NCBI Taxonomy" id="294"/>
    <lineage>
        <taxon>Bacteria</taxon>
        <taxon>Pseudomonadati</taxon>
        <taxon>Pseudomonadota</taxon>
        <taxon>Gammaproteobacteria</taxon>
        <taxon>Pseudomonadales</taxon>
        <taxon>Pseudomonadaceae</taxon>
        <taxon>Pseudomonas</taxon>
    </lineage>
</organism>
<keyword evidence="1" id="KW-0472">Membrane</keyword>